<keyword evidence="1" id="KW-0802">TPR repeat</keyword>
<dbReference type="InterPro" id="IPR019734">
    <property type="entry name" value="TPR_rpt"/>
</dbReference>
<dbReference type="Proteomes" id="UP000267187">
    <property type="component" value="Unassembled WGS sequence"/>
</dbReference>
<dbReference type="SMART" id="SM00028">
    <property type="entry name" value="TPR"/>
    <property type="match status" value="1"/>
</dbReference>
<dbReference type="OrthoDB" id="570299at2"/>
<dbReference type="Gene3D" id="1.25.40.10">
    <property type="entry name" value="Tetratricopeptide repeat domain"/>
    <property type="match status" value="1"/>
</dbReference>
<proteinExistence type="predicted"/>
<dbReference type="AlphaFoldDB" id="A0A3M0A4F4"/>
<organism evidence="2 3">
    <name type="scientific">Umboniibacter marinipuniceus</name>
    <dbReference type="NCBI Taxonomy" id="569599"/>
    <lineage>
        <taxon>Bacteria</taxon>
        <taxon>Pseudomonadati</taxon>
        <taxon>Pseudomonadota</taxon>
        <taxon>Gammaproteobacteria</taxon>
        <taxon>Cellvibrionales</taxon>
        <taxon>Cellvibrionaceae</taxon>
        <taxon>Umboniibacter</taxon>
    </lineage>
</organism>
<comment type="caution">
    <text evidence="2">The sequence shown here is derived from an EMBL/GenBank/DDBJ whole genome shotgun (WGS) entry which is preliminary data.</text>
</comment>
<dbReference type="InterPro" id="IPR011978">
    <property type="entry name" value="YgfB-like"/>
</dbReference>
<dbReference type="InterPro" id="IPR036255">
    <property type="entry name" value="YgfB-like_sf"/>
</dbReference>
<dbReference type="SUPFAM" id="SSF48452">
    <property type="entry name" value="TPR-like"/>
    <property type="match status" value="1"/>
</dbReference>
<evidence type="ECO:0000256" key="1">
    <source>
        <dbReference type="PROSITE-ProRule" id="PRU00339"/>
    </source>
</evidence>
<name>A0A3M0A4F4_9GAMM</name>
<dbReference type="Pfam" id="PF03695">
    <property type="entry name" value="UPF0149"/>
    <property type="match status" value="1"/>
</dbReference>
<reference evidence="2 3" key="1">
    <citation type="submission" date="2018-10" db="EMBL/GenBank/DDBJ databases">
        <title>Genomic Encyclopedia of Type Strains, Phase IV (KMG-IV): sequencing the most valuable type-strain genomes for metagenomic binning, comparative biology and taxonomic classification.</title>
        <authorList>
            <person name="Goeker M."/>
        </authorList>
    </citation>
    <scope>NUCLEOTIDE SEQUENCE [LARGE SCALE GENOMIC DNA]</scope>
    <source>
        <strain evidence="2 3">DSM 25080</strain>
    </source>
</reference>
<dbReference type="InterPro" id="IPR011990">
    <property type="entry name" value="TPR-like_helical_dom_sf"/>
</dbReference>
<dbReference type="EMBL" id="REFJ01000007">
    <property type="protein sequence ID" value="RMA77668.1"/>
    <property type="molecule type" value="Genomic_DNA"/>
</dbReference>
<evidence type="ECO:0000313" key="2">
    <source>
        <dbReference type="EMBL" id="RMA77668.1"/>
    </source>
</evidence>
<feature type="repeat" description="TPR" evidence="1">
    <location>
        <begin position="283"/>
        <end position="316"/>
    </location>
</feature>
<accession>A0A3M0A4F4</accession>
<gene>
    <name evidence="2" type="ORF">DFR27_2488</name>
</gene>
<dbReference type="RefSeq" id="WP_121877787.1">
    <property type="nucleotide sequence ID" value="NZ_REFJ01000007.1"/>
</dbReference>
<keyword evidence="3" id="KW-1185">Reference proteome</keyword>
<evidence type="ECO:0000313" key="3">
    <source>
        <dbReference type="Proteomes" id="UP000267187"/>
    </source>
</evidence>
<dbReference type="SUPFAM" id="SSF101327">
    <property type="entry name" value="YgfB-like"/>
    <property type="match status" value="1"/>
</dbReference>
<protein>
    <submittedName>
        <fullName evidence="2">Uncharacterized protein UPF0149</fullName>
    </submittedName>
</protein>
<dbReference type="PROSITE" id="PS50005">
    <property type="entry name" value="TPR"/>
    <property type="match status" value="1"/>
</dbReference>
<sequence length="433" mass="47993">MAESTSLKPRELDKLVATLTPDGTFDRHQLRGYLSAVVVAPVKCPAEAWLGVLLAQVEVQELPATSSLLVSYAEQLAEQISSGTYRLPALGDAASAFEHLYSGVRQPLLQWCAGFQAGATDFNEYFRMPKNEHAAIIQESLMTLGCLAFPESVNYLAEQLALSNDDFIVHNRSRMPKALKQLHQLKTSERQTPEPLVGPDKRVSALLEAGPEEQLVLAQAIVLDNADCAEAWEILARLKSESVTQTIQCLEQAVRAAEHTLGREYLEFYRGQLWDQAPARVLIQSLVGLGASYKKDKQLKKAASYFEKALVLDRSDVVAARAALMTIYFELGNYDAVANILSRYDEQNAWVVYSRALLNYVRSGDTEASRFLREQAKLLNPHVPALMSQRKEAPANPRLDHSVGSVDEAAFYVSDAKNAWRKVIGSIVWLVDG</sequence>